<dbReference type="OrthoDB" id="5084510at2759"/>
<dbReference type="InterPro" id="IPR038765">
    <property type="entry name" value="Papain-like_cys_pep_sf"/>
</dbReference>
<reference evidence="1 2" key="1">
    <citation type="journal article" date="2014" name="BMC Genomics">
        <title>Comparative genome sequencing reveals chemotype-specific gene clusters in the toxigenic black mold Stachybotrys.</title>
        <authorList>
            <person name="Semeiks J."/>
            <person name="Borek D."/>
            <person name="Otwinowski Z."/>
            <person name="Grishin N.V."/>
        </authorList>
    </citation>
    <scope>NUCLEOTIDE SEQUENCE [LARGE SCALE GENOMIC DNA]</scope>
    <source>
        <strain evidence="2">CBS 109288 / IBT 7711</strain>
    </source>
</reference>
<dbReference type="HOGENOM" id="CLU_1661939_0_0_1"/>
<dbReference type="Proteomes" id="UP000028045">
    <property type="component" value="Unassembled WGS sequence"/>
</dbReference>
<dbReference type="EMBL" id="KL648698">
    <property type="protein sequence ID" value="KEY65539.1"/>
    <property type="molecule type" value="Genomic_DNA"/>
</dbReference>
<gene>
    <name evidence="1" type="ORF">S7711_11531</name>
</gene>
<protein>
    <recommendedName>
        <fullName evidence="3">Ubiquitin-like protease family profile domain-containing protein</fullName>
    </recommendedName>
</protein>
<name>A0A084AJR0_STACB</name>
<accession>A0A084AJR0</accession>
<evidence type="ECO:0008006" key="3">
    <source>
        <dbReference type="Google" id="ProtNLM"/>
    </source>
</evidence>
<organism evidence="1 2">
    <name type="scientific">Stachybotrys chartarum (strain CBS 109288 / IBT 7711)</name>
    <name type="common">Toxic black mold</name>
    <name type="synonym">Stilbospora chartarum</name>
    <dbReference type="NCBI Taxonomy" id="1280523"/>
    <lineage>
        <taxon>Eukaryota</taxon>
        <taxon>Fungi</taxon>
        <taxon>Dikarya</taxon>
        <taxon>Ascomycota</taxon>
        <taxon>Pezizomycotina</taxon>
        <taxon>Sordariomycetes</taxon>
        <taxon>Hypocreomycetidae</taxon>
        <taxon>Hypocreales</taxon>
        <taxon>Stachybotryaceae</taxon>
        <taxon>Stachybotrys</taxon>
    </lineage>
</organism>
<dbReference type="Gene3D" id="3.40.395.10">
    <property type="entry name" value="Adenoviral Proteinase, Chain A"/>
    <property type="match status" value="1"/>
</dbReference>
<keyword evidence="2" id="KW-1185">Reference proteome</keyword>
<evidence type="ECO:0000313" key="1">
    <source>
        <dbReference type="EMBL" id="KEY65539.1"/>
    </source>
</evidence>
<dbReference type="SUPFAM" id="SSF54001">
    <property type="entry name" value="Cysteine proteinases"/>
    <property type="match status" value="1"/>
</dbReference>
<proteinExistence type="predicted"/>
<sequence>MTNPLDYVRVGFSIPLHQQSQPQNPVLRPFERAAKLIAEWHYETETTGPLVCFFPLFQGQNHFSLLEIHERDMHLYHYDSMSQGDNAVVKAAREKKFPQFRYVEEVRSKYRWPETRPLTHLTVERIAAGRWAQLWPLQVSLGKRGFGGRAQITTKKKAG</sequence>
<evidence type="ECO:0000313" key="2">
    <source>
        <dbReference type="Proteomes" id="UP000028045"/>
    </source>
</evidence>
<dbReference type="AlphaFoldDB" id="A0A084AJR0"/>